<dbReference type="SUPFAM" id="SSF55785">
    <property type="entry name" value="PYP-like sensor domain (PAS domain)"/>
    <property type="match status" value="2"/>
</dbReference>
<proteinExistence type="predicted"/>
<keyword evidence="4" id="KW-0472">Membrane</keyword>
<reference evidence="7" key="1">
    <citation type="submission" date="2022-04" db="EMBL/GenBank/DDBJ databases">
        <title>Roseibium sp. CAU 1639 isolated from mud.</title>
        <authorList>
            <person name="Kim W."/>
        </authorList>
    </citation>
    <scope>NUCLEOTIDE SEQUENCE</scope>
    <source>
        <strain evidence="7">CAU 1639</strain>
    </source>
</reference>
<dbReference type="InterPro" id="IPR003594">
    <property type="entry name" value="HATPase_dom"/>
</dbReference>
<dbReference type="CDD" id="cd00130">
    <property type="entry name" value="PAS"/>
    <property type="match status" value="1"/>
</dbReference>
<dbReference type="Gene3D" id="1.10.287.130">
    <property type="match status" value="1"/>
</dbReference>
<dbReference type="InterPro" id="IPR000014">
    <property type="entry name" value="PAS"/>
</dbReference>
<dbReference type="NCBIfam" id="TIGR00229">
    <property type="entry name" value="sensory_box"/>
    <property type="match status" value="1"/>
</dbReference>
<dbReference type="RefSeq" id="WP_248149264.1">
    <property type="nucleotide sequence ID" value="NZ_JALNMJ010000001.1"/>
</dbReference>
<evidence type="ECO:0000313" key="8">
    <source>
        <dbReference type="Proteomes" id="UP001431221"/>
    </source>
</evidence>
<dbReference type="PANTHER" id="PTHR43065:SF47">
    <property type="match status" value="1"/>
</dbReference>
<comment type="catalytic activity">
    <reaction evidence="1">
        <text>ATP + protein L-histidine = ADP + protein N-phospho-L-histidine.</text>
        <dbReference type="EC" id="2.7.13.3"/>
    </reaction>
</comment>
<dbReference type="SMART" id="SM00091">
    <property type="entry name" value="PAS"/>
    <property type="match status" value="2"/>
</dbReference>
<dbReference type="SUPFAM" id="SSF55874">
    <property type="entry name" value="ATPase domain of HSP90 chaperone/DNA topoisomerase II/histidine kinase"/>
    <property type="match status" value="1"/>
</dbReference>
<keyword evidence="7" id="KW-0067">ATP-binding</keyword>
<feature type="coiled-coil region" evidence="3">
    <location>
        <begin position="328"/>
        <end position="359"/>
    </location>
</feature>
<evidence type="ECO:0000256" key="1">
    <source>
        <dbReference type="ARBA" id="ARBA00000085"/>
    </source>
</evidence>
<dbReference type="InterPro" id="IPR004358">
    <property type="entry name" value="Sig_transdc_His_kin-like_C"/>
</dbReference>
<evidence type="ECO:0000313" key="7">
    <source>
        <dbReference type="EMBL" id="MCK7610575.1"/>
    </source>
</evidence>
<comment type="caution">
    <text evidence="7">The sequence shown here is derived from an EMBL/GenBank/DDBJ whole genome shotgun (WGS) entry which is preliminary data.</text>
</comment>
<feature type="domain" description="PAS" evidence="6">
    <location>
        <begin position="236"/>
        <end position="281"/>
    </location>
</feature>
<dbReference type="InterPro" id="IPR036890">
    <property type="entry name" value="HATPase_C_sf"/>
</dbReference>
<dbReference type="InterPro" id="IPR035965">
    <property type="entry name" value="PAS-like_dom_sf"/>
</dbReference>
<keyword evidence="4" id="KW-1133">Transmembrane helix</keyword>
<evidence type="ECO:0000256" key="4">
    <source>
        <dbReference type="SAM" id="Phobius"/>
    </source>
</evidence>
<keyword evidence="3" id="KW-0175">Coiled coil</keyword>
<evidence type="ECO:0000259" key="6">
    <source>
        <dbReference type="PROSITE" id="PS50112"/>
    </source>
</evidence>
<dbReference type="PROSITE" id="PS50109">
    <property type="entry name" value="HIS_KIN"/>
    <property type="match status" value="1"/>
</dbReference>
<evidence type="ECO:0000256" key="3">
    <source>
        <dbReference type="SAM" id="Coils"/>
    </source>
</evidence>
<dbReference type="InterPro" id="IPR005467">
    <property type="entry name" value="His_kinase_dom"/>
</dbReference>
<evidence type="ECO:0000256" key="2">
    <source>
        <dbReference type="ARBA" id="ARBA00012438"/>
    </source>
</evidence>
<sequence>MVTRSFAFVSGLLVVAVVLAGAYLAYSFDQVPARIAEASKTMRMTDSMRLTLKVALLSQRGSETYLLAVQTHDKKLLDDAKNLTKASIGFVFSDYIDKDDLVERAVPLLRQNLSLMQTGGLDPTPDVLDTLKTNTREIYRIAEQIEKDIWVNFQTEFVEFQNNETRLRIQYQFMIIAAVVVSLVLLAVFVRQRSLNRELRTIDAGLRESEHLLREAQSLARLGNWDLDLRTGQARWSDEEFRLLGYQPGQVNPSAEAFMAAVHPDDRADVAEEMERSMDPEQEAPYSIVHRVRTASGDRFLQQHGQVEFSADKQPLRMVGTTADITELRSSQLELERYRDQLEELVEERTRDLEKEISDRRRIQEDLHRSETRLRQILDSSSAGISILRMHPIRRIYANQRFLEFFHAESFEQLDEFGFENTFVEPGDLETAGACVERGEGFQRFVMERRRVDNTTWWGLHDAIPIEFEDAPATIVWHYDITDQKLAEKELVQTEKLASLGGLVAGLAHEVNTPIGVGLTAATFMEEKVADVTGEVEKESLTRRGLEEFLDLAGQSSRIIVANLHRASELVSSFKQVAVDQSSDELRTFKLVDYIDEILLSLLPQTKKTPHTITVTGDRDVVLTSFPGALSQIITNLVMNSLNHAFDEGEAGEIRIDASRSGQNAHIHYSDSGRGVSPEVLNRIFDPFFTTKRGSGGSGLGMHIVYNLATKKLGGGVVCESTPGQGISVHLTVPLSQPKPQDGS</sequence>
<dbReference type="Gene3D" id="2.10.70.100">
    <property type="match status" value="1"/>
</dbReference>
<keyword evidence="8" id="KW-1185">Reference proteome</keyword>
<dbReference type="Pfam" id="PF02518">
    <property type="entry name" value="HATPase_c"/>
    <property type="match status" value="1"/>
</dbReference>
<dbReference type="EMBL" id="JALNMJ010000001">
    <property type="protein sequence ID" value="MCK7610575.1"/>
    <property type="molecule type" value="Genomic_DNA"/>
</dbReference>
<dbReference type="Gene3D" id="3.30.450.20">
    <property type="entry name" value="PAS domain"/>
    <property type="match status" value="2"/>
</dbReference>
<dbReference type="EC" id="2.7.13.3" evidence="2"/>
<dbReference type="Proteomes" id="UP001431221">
    <property type="component" value="Unassembled WGS sequence"/>
</dbReference>
<keyword evidence="7" id="KW-0547">Nucleotide-binding</keyword>
<dbReference type="PANTHER" id="PTHR43065">
    <property type="entry name" value="SENSOR HISTIDINE KINASE"/>
    <property type="match status" value="1"/>
</dbReference>
<keyword evidence="4" id="KW-0812">Transmembrane</keyword>
<feature type="domain" description="Histidine kinase" evidence="5">
    <location>
        <begin position="506"/>
        <end position="737"/>
    </location>
</feature>
<evidence type="ECO:0000259" key="5">
    <source>
        <dbReference type="PROSITE" id="PS50109"/>
    </source>
</evidence>
<feature type="transmembrane region" description="Helical" evidence="4">
    <location>
        <begin position="171"/>
        <end position="190"/>
    </location>
</feature>
<dbReference type="GO" id="GO:0005524">
    <property type="term" value="F:ATP binding"/>
    <property type="evidence" value="ECO:0007669"/>
    <property type="project" value="UniProtKB-KW"/>
</dbReference>
<dbReference type="PRINTS" id="PR00344">
    <property type="entry name" value="BCTRLSENSOR"/>
</dbReference>
<dbReference type="SMART" id="SM00387">
    <property type="entry name" value="HATPase_c"/>
    <property type="match status" value="1"/>
</dbReference>
<organism evidence="7 8">
    <name type="scientific">Roseibium sediminicola</name>
    <dbReference type="NCBI Taxonomy" id="2933272"/>
    <lineage>
        <taxon>Bacteria</taxon>
        <taxon>Pseudomonadati</taxon>
        <taxon>Pseudomonadota</taxon>
        <taxon>Alphaproteobacteria</taxon>
        <taxon>Hyphomicrobiales</taxon>
        <taxon>Stappiaceae</taxon>
        <taxon>Roseibium</taxon>
    </lineage>
</organism>
<dbReference type="Pfam" id="PF08447">
    <property type="entry name" value="PAS_3"/>
    <property type="match status" value="1"/>
</dbReference>
<name>A0ABT0GMV2_9HYPH</name>
<dbReference type="InterPro" id="IPR013655">
    <property type="entry name" value="PAS_fold_3"/>
</dbReference>
<dbReference type="Gene3D" id="3.30.565.10">
    <property type="entry name" value="Histidine kinase-like ATPase, C-terminal domain"/>
    <property type="match status" value="1"/>
</dbReference>
<gene>
    <name evidence="7" type="ORF">M0H32_00260</name>
</gene>
<protein>
    <recommendedName>
        <fullName evidence="2">histidine kinase</fullName>
        <ecNumber evidence="2">2.7.13.3</ecNumber>
    </recommendedName>
</protein>
<dbReference type="PROSITE" id="PS50112">
    <property type="entry name" value="PAS"/>
    <property type="match status" value="1"/>
</dbReference>
<accession>A0ABT0GMV2</accession>